<dbReference type="EMBL" id="PGGS01000182">
    <property type="protein sequence ID" value="PNH07403.1"/>
    <property type="molecule type" value="Genomic_DNA"/>
</dbReference>
<dbReference type="InterPro" id="IPR037277">
    <property type="entry name" value="Granulin_sf"/>
</dbReference>
<evidence type="ECO:0000313" key="7">
    <source>
        <dbReference type="EMBL" id="PNH07403.1"/>
    </source>
</evidence>
<evidence type="ECO:0000256" key="4">
    <source>
        <dbReference type="ARBA" id="ARBA00022807"/>
    </source>
</evidence>
<dbReference type="PANTHER" id="PTHR12274">
    <property type="entry name" value="GRANULIN"/>
    <property type="match status" value="1"/>
</dbReference>
<evidence type="ECO:0000256" key="5">
    <source>
        <dbReference type="ARBA" id="ARBA00023157"/>
    </source>
</evidence>
<evidence type="ECO:0000256" key="2">
    <source>
        <dbReference type="ARBA" id="ARBA00010093"/>
    </source>
</evidence>
<dbReference type="GO" id="GO:0008234">
    <property type="term" value="F:cysteine-type peptidase activity"/>
    <property type="evidence" value="ECO:0007669"/>
    <property type="project" value="UniProtKB-KW"/>
</dbReference>
<dbReference type="SMART" id="SM00277">
    <property type="entry name" value="GRAN"/>
    <property type="match status" value="1"/>
</dbReference>
<proteinExistence type="inferred from homology"/>
<dbReference type="Gene3D" id="2.10.25.160">
    <property type="entry name" value="Granulin"/>
    <property type="match status" value="1"/>
</dbReference>
<keyword evidence="4" id="KW-0378">Hydrolase</keyword>
<keyword evidence="3" id="KW-0964">Secreted</keyword>
<gene>
    <name evidence="7" type="ORF">TSOC_006141</name>
</gene>
<dbReference type="GO" id="GO:0005576">
    <property type="term" value="C:extracellular region"/>
    <property type="evidence" value="ECO:0007669"/>
    <property type="project" value="UniProtKB-SubCell"/>
</dbReference>
<dbReference type="Proteomes" id="UP000236333">
    <property type="component" value="Unassembled WGS sequence"/>
</dbReference>
<comment type="similarity">
    <text evidence="2">Belongs to the granulin family.</text>
</comment>
<reference evidence="7 8" key="1">
    <citation type="journal article" date="2017" name="Mol. Biol. Evol.">
        <title>The 4-celled Tetrabaena socialis nuclear genome reveals the essential components for genetic control of cell number at the origin of multicellularity in the volvocine lineage.</title>
        <authorList>
            <person name="Featherston J."/>
            <person name="Arakaki Y."/>
            <person name="Hanschen E.R."/>
            <person name="Ferris P.J."/>
            <person name="Michod R.E."/>
            <person name="Olson B.J.S.C."/>
            <person name="Nozaki H."/>
            <person name="Durand P.M."/>
        </authorList>
    </citation>
    <scope>NUCLEOTIDE SEQUENCE [LARGE SCALE GENOMIC DNA]</scope>
    <source>
        <strain evidence="7 8">NIES-571</strain>
    </source>
</reference>
<keyword evidence="4" id="KW-0788">Thiol protease</keyword>
<keyword evidence="4" id="KW-0645">Protease</keyword>
<dbReference type="InterPro" id="IPR039036">
    <property type="entry name" value="Granulin_fam"/>
</dbReference>
<sequence length="93" mass="10100">MQREARRARGEGCAPPWGCCPMPEAICCDDNEHCCPSDLPVCDTDEGRCLPGAGLFAGSKPWARKTPALPRRAPAGIMGRIFGRGYLRRGEPQ</sequence>
<dbReference type="InterPro" id="IPR000118">
    <property type="entry name" value="Granulin"/>
</dbReference>
<evidence type="ECO:0000259" key="6">
    <source>
        <dbReference type="SMART" id="SM00277"/>
    </source>
</evidence>
<dbReference type="AlphaFoldDB" id="A0A2J8A4H5"/>
<protein>
    <submittedName>
        <fullName evidence="7">Cysteine proteinase RD21a</fullName>
    </submittedName>
</protein>
<evidence type="ECO:0000256" key="1">
    <source>
        <dbReference type="ARBA" id="ARBA00004613"/>
    </source>
</evidence>
<organism evidence="7 8">
    <name type="scientific">Tetrabaena socialis</name>
    <dbReference type="NCBI Taxonomy" id="47790"/>
    <lineage>
        <taxon>Eukaryota</taxon>
        <taxon>Viridiplantae</taxon>
        <taxon>Chlorophyta</taxon>
        <taxon>core chlorophytes</taxon>
        <taxon>Chlorophyceae</taxon>
        <taxon>CS clade</taxon>
        <taxon>Chlamydomonadales</taxon>
        <taxon>Tetrabaenaceae</taxon>
        <taxon>Tetrabaena</taxon>
    </lineage>
</organism>
<evidence type="ECO:0000256" key="3">
    <source>
        <dbReference type="ARBA" id="ARBA00022525"/>
    </source>
</evidence>
<dbReference type="Pfam" id="PF00396">
    <property type="entry name" value="Granulin"/>
    <property type="match status" value="1"/>
</dbReference>
<dbReference type="OrthoDB" id="5854875at2759"/>
<dbReference type="PANTHER" id="PTHR12274:SF3">
    <property type="entry name" value="PROGRANULIN"/>
    <property type="match status" value="1"/>
</dbReference>
<accession>A0A2J8A4H5</accession>
<keyword evidence="5" id="KW-1015">Disulfide bond</keyword>
<name>A0A2J8A4H5_9CHLO</name>
<comment type="subcellular location">
    <subcellularLocation>
        <location evidence="1">Secreted</location>
    </subcellularLocation>
</comment>
<keyword evidence="8" id="KW-1185">Reference proteome</keyword>
<comment type="caution">
    <text evidence="7">The sequence shown here is derived from an EMBL/GenBank/DDBJ whole genome shotgun (WGS) entry which is preliminary data.</text>
</comment>
<evidence type="ECO:0000313" key="8">
    <source>
        <dbReference type="Proteomes" id="UP000236333"/>
    </source>
</evidence>
<feature type="domain" description="Granulins" evidence="6">
    <location>
        <begin position="2"/>
        <end position="49"/>
    </location>
</feature>